<gene>
    <name evidence="5" type="ORF">Metli_1398</name>
</gene>
<name>J1L3S8_9EURY</name>
<accession>J1L3S8</accession>
<dbReference type="PANTHER" id="PTHR45339">
    <property type="entry name" value="HYBRID SIGNAL TRANSDUCTION HISTIDINE KINASE J"/>
    <property type="match status" value="1"/>
</dbReference>
<dbReference type="STRING" id="28892.Metli_1398"/>
<evidence type="ECO:0000256" key="1">
    <source>
        <dbReference type="ARBA" id="ARBA00022553"/>
    </source>
</evidence>
<evidence type="ECO:0000259" key="4">
    <source>
        <dbReference type="PROSITE" id="PS50110"/>
    </source>
</evidence>
<dbReference type="Pfam" id="PF00072">
    <property type="entry name" value="Response_reg"/>
    <property type="match status" value="1"/>
</dbReference>
<feature type="domain" description="Response regulatory" evidence="4">
    <location>
        <begin position="4"/>
        <end position="120"/>
    </location>
</feature>
<protein>
    <submittedName>
        <fullName evidence="5">Response regulator receiver protein</fullName>
    </submittedName>
</protein>
<dbReference type="SMART" id="SM00448">
    <property type="entry name" value="REC"/>
    <property type="match status" value="1"/>
</dbReference>
<dbReference type="RefSeq" id="WP_004039108.1">
    <property type="nucleotide sequence ID" value="NZ_CM001555.1"/>
</dbReference>
<dbReference type="Proteomes" id="UP000005095">
    <property type="component" value="Chromosome"/>
</dbReference>
<dbReference type="HOGENOM" id="CLU_000445_69_17_2"/>
<evidence type="ECO:0000256" key="2">
    <source>
        <dbReference type="ARBA" id="ARBA00023012"/>
    </source>
</evidence>
<dbReference type="InterPro" id="IPR011006">
    <property type="entry name" value="CheY-like_superfamily"/>
</dbReference>
<keyword evidence="6" id="KW-1185">Reference proteome</keyword>
<organism evidence="5 6">
    <name type="scientific">Methanofollis liminatans DSM 4140</name>
    <dbReference type="NCBI Taxonomy" id="28892"/>
    <lineage>
        <taxon>Archaea</taxon>
        <taxon>Methanobacteriati</taxon>
        <taxon>Methanobacteriota</taxon>
        <taxon>Stenosarchaea group</taxon>
        <taxon>Methanomicrobia</taxon>
        <taxon>Methanomicrobiales</taxon>
        <taxon>Methanomicrobiaceae</taxon>
        <taxon>Methanofollis</taxon>
    </lineage>
</organism>
<evidence type="ECO:0000256" key="3">
    <source>
        <dbReference type="PROSITE-ProRule" id="PRU00169"/>
    </source>
</evidence>
<keyword evidence="2" id="KW-0902">Two-component regulatory system</keyword>
<dbReference type="InterPro" id="IPR001789">
    <property type="entry name" value="Sig_transdc_resp-reg_receiver"/>
</dbReference>
<dbReference type="OrthoDB" id="9652at2157"/>
<dbReference type="SUPFAM" id="SSF52172">
    <property type="entry name" value="CheY-like"/>
    <property type="match status" value="1"/>
</dbReference>
<dbReference type="PROSITE" id="PS50110">
    <property type="entry name" value="RESPONSE_REGULATORY"/>
    <property type="match status" value="1"/>
</dbReference>
<dbReference type="AlphaFoldDB" id="J1L3S8"/>
<evidence type="ECO:0000313" key="6">
    <source>
        <dbReference type="Proteomes" id="UP000005095"/>
    </source>
</evidence>
<keyword evidence="1 3" id="KW-0597">Phosphoprotein</keyword>
<reference evidence="5 6" key="1">
    <citation type="submission" date="2011-08" db="EMBL/GenBank/DDBJ databases">
        <title>The complete genome of Methanofollis liminatans DSM 4140.</title>
        <authorList>
            <consortium name="US DOE Joint Genome Institute (JGI-PGF)"/>
            <person name="Lucas S."/>
            <person name="Han J."/>
            <person name="Lapidus A."/>
            <person name="Bruce D."/>
            <person name="Goodwin L."/>
            <person name="Pitluck S."/>
            <person name="Peters L."/>
            <person name="Kyrpides N."/>
            <person name="Mavromatis K."/>
            <person name="Ivanova N."/>
            <person name="Mikhailova N."/>
            <person name="Lu M."/>
            <person name="Detter J.C."/>
            <person name="Tapia R."/>
            <person name="Han C."/>
            <person name="Land M."/>
            <person name="Hauser L."/>
            <person name="Markowitz V."/>
            <person name="Cheng J.-F."/>
            <person name="Hugenholtz P."/>
            <person name="Woyke T."/>
            <person name="Wu D."/>
            <person name="Spring S."/>
            <person name="Schuler E."/>
            <person name="Brambilla E."/>
            <person name="Klenk H.-P."/>
            <person name="Eisen J.A."/>
        </authorList>
    </citation>
    <scope>NUCLEOTIDE SEQUENCE [LARGE SCALE GENOMIC DNA]</scope>
    <source>
        <strain evidence="5 6">DSM 4140</strain>
    </source>
</reference>
<feature type="modified residue" description="4-aspartylphosphate" evidence="3">
    <location>
        <position position="53"/>
    </location>
</feature>
<dbReference type="GO" id="GO:0000160">
    <property type="term" value="P:phosphorelay signal transduction system"/>
    <property type="evidence" value="ECO:0007669"/>
    <property type="project" value="UniProtKB-KW"/>
</dbReference>
<sequence length="130" mass="14608">MKTTILYIEDNDQNFYLVNYILKAQGYEVLRGRDGREGVAIASRTPFHLILLDIQLPGMDGYTTARELRKMPEHADTPLVALTSYAMAGDREKALSAGCTGYIEKPINPETFIQEIKAYILPITDGDRPK</sequence>
<evidence type="ECO:0000313" key="5">
    <source>
        <dbReference type="EMBL" id="EJG07350.1"/>
    </source>
</evidence>
<dbReference type="PANTHER" id="PTHR45339:SF1">
    <property type="entry name" value="HYBRID SIGNAL TRANSDUCTION HISTIDINE KINASE J"/>
    <property type="match status" value="1"/>
</dbReference>
<dbReference type="EMBL" id="CM001555">
    <property type="protein sequence ID" value="EJG07350.1"/>
    <property type="molecule type" value="Genomic_DNA"/>
</dbReference>
<dbReference type="Gene3D" id="3.40.50.2300">
    <property type="match status" value="1"/>
</dbReference>
<proteinExistence type="predicted"/>